<keyword evidence="2" id="KW-1003">Cell membrane</keyword>
<sequence length="215" mass="21995">MGPLALPHRPLVPLAAVGVIAVLLLVVPAPGSLSVIATRSLAGMGTAVPHIDLVSEFGLVALALATGGAMIAAWRQHPERRLATGVAALGVILALVSSEGAKVLFAQARPCSRWAIAGECPPPGDWSLPSNHATLAFGAAVVIAIAIGRTWIAWTVAVLAALVAVGRVAQGVHYLHDVALGAVFGLVIPTALVVIALTFARRAQHRTGSRPSRRG</sequence>
<dbReference type="PANTHER" id="PTHR14969">
    <property type="entry name" value="SPHINGOSINE-1-PHOSPHATE PHOSPHOHYDROLASE"/>
    <property type="match status" value="1"/>
</dbReference>
<feature type="transmembrane region" description="Helical" evidence="7">
    <location>
        <begin position="86"/>
        <end position="106"/>
    </location>
</feature>
<name>A0A0F0LE58_9MICO</name>
<dbReference type="Pfam" id="PF01569">
    <property type="entry name" value="PAP2"/>
    <property type="match status" value="1"/>
</dbReference>
<dbReference type="InterPro" id="IPR036938">
    <property type="entry name" value="PAP2/HPO_sf"/>
</dbReference>
<dbReference type="Proteomes" id="UP000033640">
    <property type="component" value="Unassembled WGS sequence"/>
</dbReference>
<dbReference type="SMART" id="SM00014">
    <property type="entry name" value="acidPPc"/>
    <property type="match status" value="1"/>
</dbReference>
<feature type="transmembrane region" description="Helical" evidence="7">
    <location>
        <begin position="152"/>
        <end position="172"/>
    </location>
</feature>
<keyword evidence="4" id="KW-0378">Hydrolase</keyword>
<organism evidence="9 10">
    <name type="scientific">Microbacterium oxydans</name>
    <dbReference type="NCBI Taxonomy" id="82380"/>
    <lineage>
        <taxon>Bacteria</taxon>
        <taxon>Bacillati</taxon>
        <taxon>Actinomycetota</taxon>
        <taxon>Actinomycetes</taxon>
        <taxon>Micrococcales</taxon>
        <taxon>Microbacteriaceae</taxon>
        <taxon>Microbacterium</taxon>
    </lineage>
</organism>
<gene>
    <name evidence="9" type="ORF">RS83_00644</name>
</gene>
<dbReference type="RefSeq" id="WP_052678800.1">
    <property type="nucleotide sequence ID" value="NZ_CAKKLT010000015.1"/>
</dbReference>
<accession>A0A0F0LE58</accession>
<evidence type="ECO:0000256" key="6">
    <source>
        <dbReference type="ARBA" id="ARBA00023136"/>
    </source>
</evidence>
<keyword evidence="6 7" id="KW-0472">Membrane</keyword>
<dbReference type="EMBL" id="JYIW01000018">
    <property type="protein sequence ID" value="KJL30575.1"/>
    <property type="molecule type" value="Genomic_DNA"/>
</dbReference>
<feature type="transmembrane region" description="Helical" evidence="7">
    <location>
        <begin position="12"/>
        <end position="37"/>
    </location>
</feature>
<protein>
    <submittedName>
        <fullName evidence="9">PAP2 superfamily protein</fullName>
    </submittedName>
</protein>
<keyword evidence="3 7" id="KW-0812">Transmembrane</keyword>
<feature type="domain" description="Phosphatidic acid phosphatase type 2/haloperoxidase" evidence="8">
    <location>
        <begin position="84"/>
        <end position="193"/>
    </location>
</feature>
<reference evidence="9 10" key="1">
    <citation type="submission" date="2015-02" db="EMBL/GenBank/DDBJ databases">
        <title>Draft genome sequences of ten Microbacterium spp. with emphasis on heavy metal contaminated environments.</title>
        <authorList>
            <person name="Corretto E."/>
        </authorList>
    </citation>
    <scope>NUCLEOTIDE SEQUENCE [LARGE SCALE GENOMIC DNA]</scope>
    <source>
        <strain evidence="9 10">BEL4b</strain>
    </source>
</reference>
<evidence type="ECO:0000259" key="8">
    <source>
        <dbReference type="SMART" id="SM00014"/>
    </source>
</evidence>
<evidence type="ECO:0000256" key="3">
    <source>
        <dbReference type="ARBA" id="ARBA00022692"/>
    </source>
</evidence>
<comment type="subcellular location">
    <subcellularLocation>
        <location evidence="1">Cell membrane</location>
        <topology evidence="1">Multi-pass membrane protein</topology>
    </subcellularLocation>
</comment>
<evidence type="ECO:0000256" key="5">
    <source>
        <dbReference type="ARBA" id="ARBA00022989"/>
    </source>
</evidence>
<proteinExistence type="predicted"/>
<dbReference type="CDD" id="cd01610">
    <property type="entry name" value="PAP2_like"/>
    <property type="match status" value="1"/>
</dbReference>
<feature type="transmembrane region" description="Helical" evidence="7">
    <location>
        <begin position="57"/>
        <end position="74"/>
    </location>
</feature>
<dbReference type="InterPro" id="IPR000326">
    <property type="entry name" value="PAP2/HPO"/>
</dbReference>
<evidence type="ECO:0000256" key="1">
    <source>
        <dbReference type="ARBA" id="ARBA00004651"/>
    </source>
</evidence>
<evidence type="ECO:0000313" key="10">
    <source>
        <dbReference type="Proteomes" id="UP000033640"/>
    </source>
</evidence>
<dbReference type="SUPFAM" id="SSF48317">
    <property type="entry name" value="Acid phosphatase/Vanadium-dependent haloperoxidase"/>
    <property type="match status" value="1"/>
</dbReference>
<evidence type="ECO:0000256" key="4">
    <source>
        <dbReference type="ARBA" id="ARBA00022801"/>
    </source>
</evidence>
<dbReference type="AlphaFoldDB" id="A0A0F0LE58"/>
<comment type="caution">
    <text evidence="9">The sequence shown here is derived from an EMBL/GenBank/DDBJ whole genome shotgun (WGS) entry which is preliminary data.</text>
</comment>
<dbReference type="GO" id="GO:0005886">
    <property type="term" value="C:plasma membrane"/>
    <property type="evidence" value="ECO:0007669"/>
    <property type="project" value="UniProtKB-SubCell"/>
</dbReference>
<dbReference type="Gene3D" id="1.20.144.10">
    <property type="entry name" value="Phosphatidic acid phosphatase type 2/haloperoxidase"/>
    <property type="match status" value="1"/>
</dbReference>
<dbReference type="PATRIC" id="fig|82380.11.peg.667"/>
<evidence type="ECO:0000256" key="7">
    <source>
        <dbReference type="SAM" id="Phobius"/>
    </source>
</evidence>
<feature type="transmembrane region" description="Helical" evidence="7">
    <location>
        <begin position="178"/>
        <end position="200"/>
    </location>
</feature>
<evidence type="ECO:0000313" key="9">
    <source>
        <dbReference type="EMBL" id="KJL30575.1"/>
    </source>
</evidence>
<keyword evidence="5 7" id="KW-1133">Transmembrane helix</keyword>
<dbReference type="GO" id="GO:0016787">
    <property type="term" value="F:hydrolase activity"/>
    <property type="evidence" value="ECO:0007669"/>
    <property type="project" value="UniProtKB-KW"/>
</dbReference>
<dbReference type="PANTHER" id="PTHR14969:SF62">
    <property type="entry name" value="DECAPRENYLPHOSPHORYL-5-PHOSPHORIBOSE PHOSPHATASE RV3807C-RELATED"/>
    <property type="match status" value="1"/>
</dbReference>
<evidence type="ECO:0000256" key="2">
    <source>
        <dbReference type="ARBA" id="ARBA00022475"/>
    </source>
</evidence>